<evidence type="ECO:0000259" key="7">
    <source>
        <dbReference type="PROSITE" id="PS50016"/>
    </source>
</evidence>
<dbReference type="SUPFAM" id="SSF57903">
    <property type="entry name" value="FYVE/PHD zinc finger"/>
    <property type="match status" value="2"/>
</dbReference>
<evidence type="ECO:0000313" key="9">
    <source>
        <dbReference type="EMBL" id="KAH7516872.1"/>
    </source>
</evidence>
<comment type="subcellular location">
    <subcellularLocation>
        <location evidence="1">Nucleus</location>
    </subcellularLocation>
</comment>
<dbReference type="EMBL" id="JAFEMO010000427">
    <property type="protein sequence ID" value="KAH7516872.1"/>
    <property type="molecule type" value="Genomic_DNA"/>
</dbReference>
<evidence type="ECO:0000259" key="8">
    <source>
        <dbReference type="PROSITE" id="PS51186"/>
    </source>
</evidence>
<keyword evidence="5" id="KW-0539">Nucleus</keyword>
<dbReference type="PROSITE" id="PS51186">
    <property type="entry name" value="GNAT"/>
    <property type="match status" value="1"/>
</dbReference>
<dbReference type="InterPro" id="IPR014002">
    <property type="entry name" value="Agenet_dom_plant"/>
</dbReference>
<evidence type="ECO:0000256" key="5">
    <source>
        <dbReference type="ARBA" id="ARBA00023242"/>
    </source>
</evidence>
<dbReference type="CDD" id="cd04301">
    <property type="entry name" value="NAT_SF"/>
    <property type="match status" value="1"/>
</dbReference>
<dbReference type="InterPro" id="IPR013083">
    <property type="entry name" value="Znf_RING/FYVE/PHD"/>
</dbReference>
<gene>
    <name evidence="9" type="ORF">JRO89_XSUnG0158100</name>
</gene>
<dbReference type="Pfam" id="PF05641">
    <property type="entry name" value="Agenet"/>
    <property type="match status" value="1"/>
</dbReference>
<organism evidence="9 10">
    <name type="scientific">Xanthoceras sorbifolium</name>
    <dbReference type="NCBI Taxonomy" id="99658"/>
    <lineage>
        <taxon>Eukaryota</taxon>
        <taxon>Viridiplantae</taxon>
        <taxon>Streptophyta</taxon>
        <taxon>Embryophyta</taxon>
        <taxon>Tracheophyta</taxon>
        <taxon>Spermatophyta</taxon>
        <taxon>Magnoliopsida</taxon>
        <taxon>eudicotyledons</taxon>
        <taxon>Gunneridae</taxon>
        <taxon>Pentapetalae</taxon>
        <taxon>rosids</taxon>
        <taxon>malvids</taxon>
        <taxon>Sapindales</taxon>
        <taxon>Sapindaceae</taxon>
        <taxon>Xanthoceroideae</taxon>
        <taxon>Xanthoceras</taxon>
    </lineage>
</organism>
<keyword evidence="3 6" id="KW-0863">Zinc-finger</keyword>
<dbReference type="InterPro" id="IPR056511">
    <property type="entry name" value="IDM1_C"/>
</dbReference>
<dbReference type="Pfam" id="PF00628">
    <property type="entry name" value="PHD"/>
    <property type="match status" value="1"/>
</dbReference>
<protein>
    <recommendedName>
        <fullName evidence="11">PHD finger transcription factor</fullName>
    </recommendedName>
</protein>
<dbReference type="InterPro" id="IPR019787">
    <property type="entry name" value="Znf_PHD-finger"/>
</dbReference>
<dbReference type="PANTHER" id="PTHR46309">
    <property type="entry name" value="PHD FINGER PROTEIN 12"/>
    <property type="match status" value="1"/>
</dbReference>
<accession>A0ABQ8GZD7</accession>
<evidence type="ECO:0000256" key="2">
    <source>
        <dbReference type="ARBA" id="ARBA00022723"/>
    </source>
</evidence>
<dbReference type="InterPro" id="IPR042163">
    <property type="entry name" value="PHF12"/>
</dbReference>
<dbReference type="Pfam" id="PF22970">
    <property type="entry name" value="DUF7028"/>
    <property type="match status" value="2"/>
</dbReference>
<dbReference type="InterPro" id="IPR000182">
    <property type="entry name" value="GNAT_dom"/>
</dbReference>
<dbReference type="InterPro" id="IPR001965">
    <property type="entry name" value="Znf_PHD"/>
</dbReference>
<keyword evidence="4" id="KW-0862">Zinc</keyword>
<dbReference type="Gene3D" id="3.30.40.10">
    <property type="entry name" value="Zinc/RING finger domain, C3HC4 (zinc finger)"/>
    <property type="match status" value="2"/>
</dbReference>
<dbReference type="Gene3D" id="3.40.630.30">
    <property type="match status" value="1"/>
</dbReference>
<keyword evidence="2" id="KW-0479">Metal-binding</keyword>
<dbReference type="InterPro" id="IPR032308">
    <property type="entry name" value="TDBD"/>
</dbReference>
<evidence type="ECO:0000313" key="10">
    <source>
        <dbReference type="Proteomes" id="UP000827721"/>
    </source>
</evidence>
<feature type="domain" description="PHD-type" evidence="7">
    <location>
        <begin position="846"/>
        <end position="891"/>
    </location>
</feature>
<dbReference type="Pfam" id="PF16135">
    <property type="entry name" value="TDBD"/>
    <property type="match status" value="1"/>
</dbReference>
<sequence>MDVEPKKRKRGNNFGKRKLLVGEKVEVRSEEDGFLGSWHSGTVMACSKHCRRVKYDHLLKAKGSGNLVEAVPVSSIIDAAGCADASQCQNRGHIRPLPPPFKFDCWALSYGFCVDVFYNEAWWEGVVFDNDHGSEERRIFFPDLGDEMVVKIDSIRITQDWDEFTDIWHLRGKWLFLELVEKYKLESYLPISGKQIWYDLREEEGFEKVKEWTSSERSLWEELLSEVVADNLKFLADVLSQQLEIPESTEQETHPLSEYAKPVNDIALYPEVNLCESHAVLPVENPGNTNETNPSYPSIQKSDQNQLIIFVSEDDGPNMNLLTKSDSYCDGKSEHLPAQPLMVLPSDPDGSSGLTAIKNSNGEVFSSTKFNKICREYKSSKRRKSANWLPAGPDIVPGAECCPDVITKYAQVGKKGPRYALAVDVKKHLKHLNWEIECMRDAKGIFRHRYLSPDGKCYNSLLLVCLKLMGTSVEIPSSSSQDDKRVLCRAPDVLHCPPPELTEEYQGLDNFPLAVDSSPSDVRIIEPEYNPQAIKDWYLHVSDEKAKGNIKKSDLASQARKHLSALGCVFKYLTTGTIKRLYCYSPRGKCYYSLRSACKAFLCGELGSESSALTCKTKDSTIVRNKVKDRYAVNNTEFPKRFVPSNTLSKNLSAQSSCISQPRKLKRKREINSPHSLQTQANSDTDSLLQFQGEKSSRALITLGDDLVGSRQTRVLRSSKRVRQFKIPSPSNQNRLTVLSWLIDNDVVLPRQKVIYRSRKNRRPNLEGRITRDGIKCNCCRKIYTLSSFEAHTGSNYGNAATHIFLEDGRSMLDCQLEALNKGNMRNFMGEQHDNLNGNRHQGVNDFICSVCHFGGELILCDRCPSSFHKICLGLKRIPDGDWFCPSCCCGICGIEFRGGVENVLICYQCEHKYHGACMSERGAHISGTHSKGNWFCSKKCQEIFLGLQKLVGKPIPIGVNNLTWTLLKSMQLDSRKLHASDIDALSKLNISLSVMHECFEPVNEPHTGRDIVEDVIYCRGSDLNRLNFRGFYTVLLERDEELVTVATVRVFGEKAAEVPLVGTRFQYRRLGMCRILMNELEKKLMELGVQRLMLPAIPSVLNTWTTSFGFSRMTHPERLNFLDLTFLDFQGTIMCQKLLSNSPSAVLKQPRGPQPITQYDVCGSSDTIDRDRSSIGSEVFQAEQIEESGSVEQSLVEYPIHLECEAFQTRIRSQCPRTKAGIEALEMLVAESGGGYQLVETEF</sequence>
<dbReference type="InterPro" id="IPR016181">
    <property type="entry name" value="Acyl_CoA_acyltransferase"/>
</dbReference>
<dbReference type="CDD" id="cd20405">
    <property type="entry name" value="Tudor_Agenet_AtDUF_rpt1_3"/>
    <property type="match status" value="1"/>
</dbReference>
<evidence type="ECO:0000256" key="1">
    <source>
        <dbReference type="ARBA" id="ARBA00004123"/>
    </source>
</evidence>
<evidence type="ECO:0000256" key="3">
    <source>
        <dbReference type="ARBA" id="ARBA00022771"/>
    </source>
</evidence>
<dbReference type="PANTHER" id="PTHR46309:SF12">
    <property type="entry name" value="GB|AAC80581.1"/>
    <property type="match status" value="1"/>
</dbReference>
<dbReference type="Proteomes" id="UP000827721">
    <property type="component" value="Unassembled WGS sequence"/>
</dbReference>
<dbReference type="SUPFAM" id="SSF55729">
    <property type="entry name" value="Acyl-CoA N-acyltransferases (Nat)"/>
    <property type="match status" value="1"/>
</dbReference>
<dbReference type="InterPro" id="IPR011011">
    <property type="entry name" value="Znf_FYVE_PHD"/>
</dbReference>
<dbReference type="SMART" id="SM00249">
    <property type="entry name" value="PHD"/>
    <property type="match status" value="2"/>
</dbReference>
<dbReference type="InterPro" id="IPR054292">
    <property type="entry name" value="DUF7028"/>
</dbReference>
<name>A0ABQ8GZD7_9ROSI</name>
<evidence type="ECO:0000256" key="4">
    <source>
        <dbReference type="ARBA" id="ARBA00022833"/>
    </source>
</evidence>
<feature type="domain" description="N-acetyltransferase" evidence="8">
    <location>
        <begin position="973"/>
        <end position="1140"/>
    </location>
</feature>
<dbReference type="SMART" id="SM00743">
    <property type="entry name" value="Agenet"/>
    <property type="match status" value="2"/>
</dbReference>
<reference evidence="9 10" key="1">
    <citation type="submission" date="2021-02" db="EMBL/GenBank/DDBJ databases">
        <title>Plant Genome Project.</title>
        <authorList>
            <person name="Zhang R.-G."/>
        </authorList>
    </citation>
    <scope>NUCLEOTIDE SEQUENCE [LARGE SCALE GENOMIC DNA]</scope>
    <source>
        <tissue evidence="9">Leaves</tissue>
    </source>
</reference>
<dbReference type="InterPro" id="IPR008395">
    <property type="entry name" value="Agenet-like_dom"/>
</dbReference>
<evidence type="ECO:0000256" key="6">
    <source>
        <dbReference type="PROSITE-ProRule" id="PRU00146"/>
    </source>
</evidence>
<comment type="caution">
    <text evidence="9">The sequence shown here is derived from an EMBL/GenBank/DDBJ whole genome shotgun (WGS) entry which is preliminary data.</text>
</comment>
<dbReference type="Pfam" id="PF23209">
    <property type="entry name" value="IDM1_C"/>
    <property type="match status" value="1"/>
</dbReference>
<evidence type="ECO:0008006" key="11">
    <source>
        <dbReference type="Google" id="ProtNLM"/>
    </source>
</evidence>
<keyword evidence="10" id="KW-1185">Reference proteome</keyword>
<proteinExistence type="predicted"/>
<dbReference type="PROSITE" id="PS50016">
    <property type="entry name" value="ZF_PHD_2"/>
    <property type="match status" value="1"/>
</dbReference>